<comment type="subcellular location">
    <subcellularLocation>
        <location evidence="1">Chromosome</location>
    </subcellularLocation>
    <subcellularLocation>
        <location evidence="2">Nucleus</location>
        <location evidence="2">Nucleolus</location>
    </subcellularLocation>
</comment>
<keyword evidence="7" id="KW-0804">Transcription</keyword>
<dbReference type="Gene3D" id="1.10.10.60">
    <property type="entry name" value="Homeodomain-like"/>
    <property type="match status" value="1"/>
</dbReference>
<dbReference type="GO" id="GO:0000786">
    <property type="term" value="C:nucleosome"/>
    <property type="evidence" value="ECO:0007669"/>
    <property type="project" value="InterPro"/>
</dbReference>
<dbReference type="PROSITE" id="PS50090">
    <property type="entry name" value="MYB_LIKE"/>
    <property type="match status" value="1"/>
</dbReference>
<organism evidence="14 15">
    <name type="scientific">Heracleum sosnowskyi</name>
    <dbReference type="NCBI Taxonomy" id="360622"/>
    <lineage>
        <taxon>Eukaryota</taxon>
        <taxon>Viridiplantae</taxon>
        <taxon>Streptophyta</taxon>
        <taxon>Embryophyta</taxon>
        <taxon>Tracheophyta</taxon>
        <taxon>Spermatophyta</taxon>
        <taxon>Magnoliopsida</taxon>
        <taxon>eudicotyledons</taxon>
        <taxon>Gunneridae</taxon>
        <taxon>Pentapetalae</taxon>
        <taxon>asterids</taxon>
        <taxon>campanulids</taxon>
        <taxon>Apiales</taxon>
        <taxon>Apiaceae</taxon>
        <taxon>Apioideae</taxon>
        <taxon>apioid superclade</taxon>
        <taxon>Tordylieae</taxon>
        <taxon>Tordyliinae</taxon>
        <taxon>Heracleum</taxon>
    </lineage>
</organism>
<evidence type="ECO:0000256" key="2">
    <source>
        <dbReference type="ARBA" id="ARBA00004604"/>
    </source>
</evidence>
<dbReference type="AlphaFoldDB" id="A0AAD8HAH1"/>
<gene>
    <name evidence="14" type="ORF">POM88_038335</name>
</gene>
<dbReference type="SUPFAM" id="SSF46689">
    <property type="entry name" value="Homeodomain-like"/>
    <property type="match status" value="1"/>
</dbReference>
<dbReference type="FunFam" id="1.10.10.60:FF:000168">
    <property type="entry name" value="Telomere repeat-binding factor 1"/>
    <property type="match status" value="1"/>
</dbReference>
<name>A0AAD8HAH1_9APIA</name>
<evidence type="ECO:0000256" key="10">
    <source>
        <dbReference type="SAM" id="MobiDB-lite"/>
    </source>
</evidence>
<keyword evidence="4" id="KW-0805">Transcription regulation</keyword>
<dbReference type="SMART" id="SM00717">
    <property type="entry name" value="SANT"/>
    <property type="match status" value="1"/>
</dbReference>
<dbReference type="SMART" id="SM00526">
    <property type="entry name" value="H15"/>
    <property type="match status" value="1"/>
</dbReference>
<accession>A0AAD8HAH1</accession>
<dbReference type="CDD" id="cd11660">
    <property type="entry name" value="SANT_TRF"/>
    <property type="match status" value="1"/>
</dbReference>
<evidence type="ECO:0000259" key="12">
    <source>
        <dbReference type="PROSITE" id="PS51294"/>
    </source>
</evidence>
<evidence type="ECO:0000256" key="6">
    <source>
        <dbReference type="ARBA" id="ARBA00023125"/>
    </source>
</evidence>
<dbReference type="EMBL" id="JAUIZM010000009">
    <property type="protein sequence ID" value="KAK1362774.1"/>
    <property type="molecule type" value="Genomic_DNA"/>
</dbReference>
<sequence length="290" mass="31558">MGNHKQKWTAEEEEALKAGVKKHGMGKWKTILVDPEFATPLTHRSNIDLKDKWRNLGISSGAAVQVSKDKSPVLSITNGSAAIPIAQNAVGVQNAIAVQSAITAQNTTTAQNANNALALVDANGISNSPRTPANAVTIPTKRYYSLIFDAISSTKDPRGADFNTIATIIEQKNEVPHNFRRALSSLVRRLTMQKKLEKVDQRFKIKNSGSRIPTPRQRDAKPGTSRKSQLLDPATLEGAVSIASDRLADAEHKAWVAAEAVKESEDIADLAEEAEIMLEIVKGIWEQSHL</sequence>
<dbReference type="Gene3D" id="1.10.10.10">
    <property type="entry name" value="Winged helix-like DNA-binding domain superfamily/Winged helix DNA-binding domain"/>
    <property type="match status" value="1"/>
</dbReference>
<dbReference type="PANTHER" id="PTHR46267">
    <property type="entry name" value="SINGLE MYB HISTONE 4"/>
    <property type="match status" value="1"/>
</dbReference>
<dbReference type="PANTHER" id="PTHR46267:SF3">
    <property type="entry name" value="TELOMERE REPEAT-BINDING FACTOR 4-RELATED"/>
    <property type="match status" value="1"/>
</dbReference>
<evidence type="ECO:0000259" key="11">
    <source>
        <dbReference type="PROSITE" id="PS50090"/>
    </source>
</evidence>
<keyword evidence="15" id="KW-1185">Reference proteome</keyword>
<dbReference type="InterPro" id="IPR009057">
    <property type="entry name" value="Homeodomain-like_sf"/>
</dbReference>
<proteinExistence type="predicted"/>
<dbReference type="PROSITE" id="PS51294">
    <property type="entry name" value="HTH_MYB"/>
    <property type="match status" value="1"/>
</dbReference>
<dbReference type="GO" id="GO:0006334">
    <property type="term" value="P:nucleosome assembly"/>
    <property type="evidence" value="ECO:0007669"/>
    <property type="project" value="InterPro"/>
</dbReference>
<evidence type="ECO:0000256" key="3">
    <source>
        <dbReference type="ARBA" id="ARBA00022454"/>
    </source>
</evidence>
<dbReference type="InterPro" id="IPR017930">
    <property type="entry name" value="Myb_dom"/>
</dbReference>
<dbReference type="Pfam" id="PF00538">
    <property type="entry name" value="Linker_histone"/>
    <property type="match status" value="1"/>
</dbReference>
<feature type="region of interest" description="Disordered" evidence="10">
    <location>
        <begin position="204"/>
        <end position="230"/>
    </location>
</feature>
<keyword evidence="3" id="KW-0158">Chromosome</keyword>
<dbReference type="GO" id="GO:0005730">
    <property type="term" value="C:nucleolus"/>
    <property type="evidence" value="ECO:0007669"/>
    <property type="project" value="UniProtKB-SubCell"/>
</dbReference>
<dbReference type="SUPFAM" id="SSF46785">
    <property type="entry name" value="Winged helix' DNA-binding domain"/>
    <property type="match status" value="1"/>
</dbReference>
<dbReference type="InterPro" id="IPR044597">
    <property type="entry name" value="SMH1-6"/>
</dbReference>
<dbReference type="GO" id="GO:0003691">
    <property type="term" value="F:double-stranded telomeric DNA binding"/>
    <property type="evidence" value="ECO:0007669"/>
    <property type="project" value="InterPro"/>
</dbReference>
<reference evidence="14" key="2">
    <citation type="submission" date="2023-05" db="EMBL/GenBank/DDBJ databases">
        <authorList>
            <person name="Schelkunov M.I."/>
        </authorList>
    </citation>
    <scope>NUCLEOTIDE SEQUENCE</scope>
    <source>
        <strain evidence="14">Hsosn_3</strain>
        <tissue evidence="14">Leaf</tissue>
    </source>
</reference>
<dbReference type="Proteomes" id="UP001237642">
    <property type="component" value="Unassembled WGS sequence"/>
</dbReference>
<reference evidence="14" key="1">
    <citation type="submission" date="2023-02" db="EMBL/GenBank/DDBJ databases">
        <title>Genome of toxic invasive species Heracleum sosnowskyi carries increased number of genes despite the absence of recent whole-genome duplications.</title>
        <authorList>
            <person name="Schelkunov M."/>
            <person name="Shtratnikova V."/>
            <person name="Makarenko M."/>
            <person name="Klepikova A."/>
            <person name="Omelchenko D."/>
            <person name="Novikova G."/>
            <person name="Obukhova E."/>
            <person name="Bogdanov V."/>
            <person name="Penin A."/>
            <person name="Logacheva M."/>
        </authorList>
    </citation>
    <scope>NUCLEOTIDE SEQUENCE</scope>
    <source>
        <strain evidence="14">Hsosn_3</strain>
        <tissue evidence="14">Leaf</tissue>
    </source>
</reference>
<dbReference type="InterPro" id="IPR001005">
    <property type="entry name" value="SANT/Myb"/>
</dbReference>
<protein>
    <recommendedName>
        <fullName evidence="9">MYB transcription factor</fullName>
    </recommendedName>
</protein>
<evidence type="ECO:0000259" key="13">
    <source>
        <dbReference type="PROSITE" id="PS51504"/>
    </source>
</evidence>
<evidence type="ECO:0000256" key="5">
    <source>
        <dbReference type="ARBA" id="ARBA00023054"/>
    </source>
</evidence>
<dbReference type="PROSITE" id="PS51504">
    <property type="entry name" value="H15"/>
    <property type="match status" value="1"/>
</dbReference>
<dbReference type="InterPro" id="IPR036388">
    <property type="entry name" value="WH-like_DNA-bd_sf"/>
</dbReference>
<dbReference type="InterPro" id="IPR036390">
    <property type="entry name" value="WH_DNA-bd_sf"/>
</dbReference>
<keyword evidence="5" id="KW-0175">Coiled coil</keyword>
<evidence type="ECO:0000256" key="4">
    <source>
        <dbReference type="ARBA" id="ARBA00023015"/>
    </source>
</evidence>
<evidence type="ECO:0000256" key="8">
    <source>
        <dbReference type="ARBA" id="ARBA00023242"/>
    </source>
</evidence>
<dbReference type="Pfam" id="PF00249">
    <property type="entry name" value="Myb_DNA-binding"/>
    <property type="match status" value="1"/>
</dbReference>
<evidence type="ECO:0000256" key="7">
    <source>
        <dbReference type="ARBA" id="ARBA00023163"/>
    </source>
</evidence>
<evidence type="ECO:0000313" key="14">
    <source>
        <dbReference type="EMBL" id="KAK1362774.1"/>
    </source>
</evidence>
<evidence type="ECO:0000313" key="15">
    <source>
        <dbReference type="Proteomes" id="UP001237642"/>
    </source>
</evidence>
<keyword evidence="6" id="KW-0238">DNA-binding</keyword>
<feature type="domain" description="Myb-like" evidence="11">
    <location>
        <begin position="1"/>
        <end position="57"/>
    </location>
</feature>
<keyword evidence="8" id="KW-0539">Nucleus</keyword>
<comment type="caution">
    <text evidence="14">The sequence shown here is derived from an EMBL/GenBank/DDBJ whole genome shotgun (WGS) entry which is preliminary data.</text>
</comment>
<evidence type="ECO:0000256" key="9">
    <source>
        <dbReference type="ARBA" id="ARBA00032813"/>
    </source>
</evidence>
<feature type="domain" description="H15" evidence="13">
    <location>
        <begin position="139"/>
        <end position="207"/>
    </location>
</feature>
<feature type="domain" description="HTH myb-type" evidence="12">
    <location>
        <begin position="1"/>
        <end position="62"/>
    </location>
</feature>
<dbReference type="InterPro" id="IPR005818">
    <property type="entry name" value="Histone_H1/H5_H15"/>
</dbReference>
<evidence type="ECO:0000256" key="1">
    <source>
        <dbReference type="ARBA" id="ARBA00004286"/>
    </source>
</evidence>